<dbReference type="STRING" id="629741.GCWU000324_01034"/>
<evidence type="ECO:0000313" key="3">
    <source>
        <dbReference type="Proteomes" id="UP000003009"/>
    </source>
</evidence>
<dbReference type="OrthoDB" id="8656592at2"/>
<dbReference type="HOGENOM" id="CLU_173777_0_0_4"/>
<sequence>MLALTLADANDFVIEAELDGAEYALHFAWNDENSYWALGLENADGVMQFEGLRICPNVDILAGLRYLDVPQGVLFCDGEPDRMAFVDERAQMIYAGADDVFV</sequence>
<keyword evidence="3" id="KW-1185">Reference proteome</keyword>
<protein>
    <recommendedName>
        <fullName evidence="1">Cyanophage baseplate Pam3 plug gp18 domain-containing protein</fullName>
    </recommendedName>
</protein>
<dbReference type="AlphaFoldDB" id="C4GFW7"/>
<name>C4GFW7_9NEIS</name>
<dbReference type="RefSeq" id="WP_003794958.1">
    <property type="nucleotide sequence ID" value="NZ_GG665871.1"/>
</dbReference>
<accession>C4GFW7</accession>
<dbReference type="EMBL" id="ACJW02000002">
    <property type="protein sequence ID" value="EEP69122.1"/>
    <property type="molecule type" value="Genomic_DNA"/>
</dbReference>
<feature type="domain" description="Cyanophage baseplate Pam3 plug gp18" evidence="1">
    <location>
        <begin position="3"/>
        <end position="94"/>
    </location>
</feature>
<evidence type="ECO:0000313" key="2">
    <source>
        <dbReference type="EMBL" id="EEP69122.1"/>
    </source>
</evidence>
<gene>
    <name evidence="2" type="ORF">GCWU000324_01034</name>
</gene>
<dbReference type="InterPro" id="IPR054252">
    <property type="entry name" value="Pam3_gp18"/>
</dbReference>
<comment type="caution">
    <text evidence="2">The sequence shown here is derived from an EMBL/GenBank/DDBJ whole genome shotgun (WGS) entry which is preliminary data.</text>
</comment>
<dbReference type="Pfam" id="PF22479">
    <property type="entry name" value="Pam3_gp18"/>
    <property type="match status" value="1"/>
</dbReference>
<dbReference type="GeneID" id="84906692"/>
<organism evidence="2 3">
    <name type="scientific">Kingella oralis ATCC 51147</name>
    <dbReference type="NCBI Taxonomy" id="629741"/>
    <lineage>
        <taxon>Bacteria</taxon>
        <taxon>Pseudomonadati</taxon>
        <taxon>Pseudomonadota</taxon>
        <taxon>Betaproteobacteria</taxon>
        <taxon>Neisseriales</taxon>
        <taxon>Neisseriaceae</taxon>
        <taxon>Kingella</taxon>
    </lineage>
</organism>
<proteinExistence type="predicted"/>
<evidence type="ECO:0000259" key="1">
    <source>
        <dbReference type="Pfam" id="PF22479"/>
    </source>
</evidence>
<reference evidence="2" key="1">
    <citation type="submission" date="2009-04" db="EMBL/GenBank/DDBJ databases">
        <authorList>
            <person name="Weinstock G."/>
            <person name="Sodergren E."/>
            <person name="Clifton S."/>
            <person name="Fulton L."/>
            <person name="Fulton B."/>
            <person name="Courtney L."/>
            <person name="Fronick C."/>
            <person name="Harrison M."/>
            <person name="Strong C."/>
            <person name="Farmer C."/>
            <person name="Delahaunty K."/>
            <person name="Markovic C."/>
            <person name="Hall O."/>
            <person name="Minx P."/>
            <person name="Tomlinson C."/>
            <person name="Mitreva M."/>
            <person name="Nelson J."/>
            <person name="Hou S."/>
            <person name="Wollam A."/>
            <person name="Pepin K.H."/>
            <person name="Johnson M."/>
            <person name="Bhonagiri V."/>
            <person name="Nash W.E."/>
            <person name="Warren W."/>
            <person name="Chinwalla A."/>
            <person name="Mardis E.R."/>
            <person name="Wilson R.K."/>
        </authorList>
    </citation>
    <scope>NUCLEOTIDE SEQUENCE [LARGE SCALE GENOMIC DNA]</scope>
    <source>
        <strain evidence="2">ATCC 51147</strain>
    </source>
</reference>
<dbReference type="Proteomes" id="UP000003009">
    <property type="component" value="Unassembled WGS sequence"/>
</dbReference>